<gene>
    <name evidence="1" type="ORF">RchiOBHm_Chr7g0203361</name>
</gene>
<accession>A0A2P6P8D3</accession>
<keyword evidence="2" id="KW-1185">Reference proteome</keyword>
<dbReference type="EMBL" id="PDCK01000045">
    <property type="protein sequence ID" value="PRQ18201.1"/>
    <property type="molecule type" value="Genomic_DNA"/>
</dbReference>
<dbReference type="Gramene" id="PRQ18201">
    <property type="protein sequence ID" value="PRQ18201"/>
    <property type="gene ID" value="RchiOBHm_Chr7g0203361"/>
</dbReference>
<proteinExistence type="predicted"/>
<dbReference type="Proteomes" id="UP000238479">
    <property type="component" value="Chromosome 7"/>
</dbReference>
<evidence type="ECO:0000313" key="1">
    <source>
        <dbReference type="EMBL" id="PRQ18201.1"/>
    </source>
</evidence>
<organism evidence="1 2">
    <name type="scientific">Rosa chinensis</name>
    <name type="common">China rose</name>
    <dbReference type="NCBI Taxonomy" id="74649"/>
    <lineage>
        <taxon>Eukaryota</taxon>
        <taxon>Viridiplantae</taxon>
        <taxon>Streptophyta</taxon>
        <taxon>Embryophyta</taxon>
        <taxon>Tracheophyta</taxon>
        <taxon>Spermatophyta</taxon>
        <taxon>Magnoliopsida</taxon>
        <taxon>eudicotyledons</taxon>
        <taxon>Gunneridae</taxon>
        <taxon>Pentapetalae</taxon>
        <taxon>rosids</taxon>
        <taxon>fabids</taxon>
        <taxon>Rosales</taxon>
        <taxon>Rosaceae</taxon>
        <taxon>Rosoideae</taxon>
        <taxon>Rosoideae incertae sedis</taxon>
        <taxon>Rosa</taxon>
    </lineage>
</organism>
<name>A0A2P6P8D3_ROSCH</name>
<sequence length="46" mass="5378">MENTAKHILQIMHLWTSHVLGFSDTSRLSVSKKGSSRREEILMFKF</sequence>
<reference evidence="1 2" key="1">
    <citation type="journal article" date="2018" name="Nat. Genet.">
        <title>The Rosa genome provides new insights in the design of modern roses.</title>
        <authorList>
            <person name="Bendahmane M."/>
        </authorList>
    </citation>
    <scope>NUCLEOTIDE SEQUENCE [LARGE SCALE GENOMIC DNA]</scope>
    <source>
        <strain evidence="2">cv. Old Blush</strain>
    </source>
</reference>
<comment type="caution">
    <text evidence="1">The sequence shown here is derived from an EMBL/GenBank/DDBJ whole genome shotgun (WGS) entry which is preliminary data.</text>
</comment>
<dbReference type="AlphaFoldDB" id="A0A2P6P8D3"/>
<evidence type="ECO:0000313" key="2">
    <source>
        <dbReference type="Proteomes" id="UP000238479"/>
    </source>
</evidence>
<protein>
    <submittedName>
        <fullName evidence="1">Uncharacterized protein</fullName>
    </submittedName>
</protein>